<dbReference type="InterPro" id="IPR007867">
    <property type="entry name" value="GMC_OxRtase_C"/>
</dbReference>
<feature type="domain" description="Glucose-methanol-choline oxidoreductase N-terminal" evidence="6">
    <location>
        <begin position="133"/>
        <end position="156"/>
    </location>
</feature>
<feature type="signal peptide" evidence="5">
    <location>
        <begin position="1"/>
        <end position="19"/>
    </location>
</feature>
<evidence type="ECO:0000256" key="2">
    <source>
        <dbReference type="PIRSR" id="PIRSR000137-1"/>
    </source>
</evidence>
<dbReference type="PROSITE" id="PS00624">
    <property type="entry name" value="GMC_OXRED_2"/>
    <property type="match status" value="1"/>
</dbReference>
<dbReference type="InParanoid" id="A0A482XI84"/>
<gene>
    <name evidence="8" type="ORF">LSTR_LSTR001999</name>
</gene>
<keyword evidence="3 4" id="KW-0274">FAD</keyword>
<dbReference type="Proteomes" id="UP000291343">
    <property type="component" value="Unassembled WGS sequence"/>
</dbReference>
<evidence type="ECO:0000256" key="4">
    <source>
        <dbReference type="RuleBase" id="RU003968"/>
    </source>
</evidence>
<dbReference type="GO" id="GO:0016614">
    <property type="term" value="F:oxidoreductase activity, acting on CH-OH group of donors"/>
    <property type="evidence" value="ECO:0007669"/>
    <property type="project" value="InterPro"/>
</dbReference>
<feature type="chain" id="PRO_5019801410" description="Glucose-methanol-choline oxidoreductase N-terminal domain-containing protein" evidence="5">
    <location>
        <begin position="20"/>
        <end position="626"/>
    </location>
</feature>
<dbReference type="PIRSF" id="PIRSF000137">
    <property type="entry name" value="Alcohol_oxidase"/>
    <property type="match status" value="1"/>
</dbReference>
<feature type="active site" description="Proton donor" evidence="2">
    <location>
        <position position="553"/>
    </location>
</feature>
<dbReference type="Gene3D" id="3.30.560.10">
    <property type="entry name" value="Glucose Oxidase, domain 3"/>
    <property type="match status" value="1"/>
</dbReference>
<keyword evidence="5" id="KW-0732">Signal</keyword>
<evidence type="ECO:0000259" key="7">
    <source>
        <dbReference type="PROSITE" id="PS00624"/>
    </source>
</evidence>
<protein>
    <recommendedName>
        <fullName evidence="6 7">Glucose-methanol-choline oxidoreductase N-terminal domain-containing protein</fullName>
    </recommendedName>
</protein>
<evidence type="ECO:0000259" key="6">
    <source>
        <dbReference type="PROSITE" id="PS00623"/>
    </source>
</evidence>
<feature type="domain" description="Glucose-methanol-choline oxidoreductase N-terminal" evidence="7">
    <location>
        <begin position="310"/>
        <end position="324"/>
    </location>
</feature>
<dbReference type="Pfam" id="PF05199">
    <property type="entry name" value="GMC_oxred_C"/>
    <property type="match status" value="1"/>
</dbReference>
<evidence type="ECO:0000256" key="1">
    <source>
        <dbReference type="ARBA" id="ARBA00010790"/>
    </source>
</evidence>
<reference evidence="8 9" key="1">
    <citation type="journal article" date="2017" name="Gigascience">
        <title>Genome sequence of the small brown planthopper, Laodelphax striatellus.</title>
        <authorList>
            <person name="Zhu J."/>
            <person name="Jiang F."/>
            <person name="Wang X."/>
            <person name="Yang P."/>
            <person name="Bao Y."/>
            <person name="Zhao W."/>
            <person name="Wang W."/>
            <person name="Lu H."/>
            <person name="Wang Q."/>
            <person name="Cui N."/>
            <person name="Li J."/>
            <person name="Chen X."/>
            <person name="Luo L."/>
            <person name="Yu J."/>
            <person name="Kang L."/>
            <person name="Cui F."/>
        </authorList>
    </citation>
    <scope>NUCLEOTIDE SEQUENCE [LARGE SCALE GENOMIC DNA]</scope>
    <source>
        <strain evidence="8">Lst14</strain>
    </source>
</reference>
<name>A0A482XI84_LAOST</name>
<evidence type="ECO:0000313" key="8">
    <source>
        <dbReference type="EMBL" id="RZF45038.1"/>
    </source>
</evidence>
<evidence type="ECO:0000256" key="5">
    <source>
        <dbReference type="SAM" id="SignalP"/>
    </source>
</evidence>
<organism evidence="8 9">
    <name type="scientific">Laodelphax striatellus</name>
    <name type="common">Small brown planthopper</name>
    <name type="synonym">Delphax striatella</name>
    <dbReference type="NCBI Taxonomy" id="195883"/>
    <lineage>
        <taxon>Eukaryota</taxon>
        <taxon>Metazoa</taxon>
        <taxon>Ecdysozoa</taxon>
        <taxon>Arthropoda</taxon>
        <taxon>Hexapoda</taxon>
        <taxon>Insecta</taxon>
        <taxon>Pterygota</taxon>
        <taxon>Neoptera</taxon>
        <taxon>Paraneoptera</taxon>
        <taxon>Hemiptera</taxon>
        <taxon>Auchenorrhyncha</taxon>
        <taxon>Fulgoroidea</taxon>
        <taxon>Delphacidae</taxon>
        <taxon>Criomorphinae</taxon>
        <taxon>Laodelphax</taxon>
    </lineage>
</organism>
<evidence type="ECO:0000313" key="9">
    <source>
        <dbReference type="Proteomes" id="UP000291343"/>
    </source>
</evidence>
<dbReference type="PROSITE" id="PS00623">
    <property type="entry name" value="GMC_OXRED_1"/>
    <property type="match status" value="1"/>
</dbReference>
<sequence>MRLSLRLAVWACLLVTGMPEPTTLLEAVVRFYKKIGLQFREDRFLGNKPILNEYDFIVVGAGPAGSAITNRLTEVPFWNVLLLEAGADDNFYTDIPLLSTYLWFSEYNWNYKTEPTRNACLGLKDQICPWPAGKGVGGGTIINAMIYTRGNKRDYDGWAAMGNDGWSYDDVLPYFKKSERVTIPELLTSPYHGKEGPLNVEYPRFETPLLGAFLEAGKELGYKWNDYNNPFTHIGFSKIQATVKDGKRVGASTAFLKPIRKRKNFHISQKSQVTRILIDPETKTAFGVEYFKKGRKRIVLARKEVIISAGAFNSPQLLMLSGIGHKSHLESLGIPVLQDLPVGDNLQEHLAMAGLAFLVNSTSATVARRIMSKLPYHIAQYLKSGNGPFTTLGCEGLGYVRTKYANLTGEDYPDIEYIFVPIGLNSDGGSSLRKTMGVTDYLYESVYSEINHKDVWSIWPMQLYPYSRGRVRLGSRDPFRQPVIVGGFLDDRRDVDTIVEGLKLVVELSETSAFKRFGSQLHRKPLPQCADLGFGSDEYWACSVRHITTQLHHQCGTCKMGPPGDPTAVVNPRLQVYGINNLRVADTSIMPTVPGAHTQAGAYMIGEKAADYIKETWLSQFPGKIY</sequence>
<feature type="active site" description="Proton acceptor" evidence="2">
    <location>
        <position position="597"/>
    </location>
</feature>
<dbReference type="Gene3D" id="3.50.50.60">
    <property type="entry name" value="FAD/NAD(P)-binding domain"/>
    <property type="match status" value="1"/>
</dbReference>
<keyword evidence="4" id="KW-0285">Flavoprotein</keyword>
<proteinExistence type="inferred from homology"/>
<dbReference type="EMBL" id="QKKF02010000">
    <property type="protein sequence ID" value="RZF45038.1"/>
    <property type="molecule type" value="Genomic_DNA"/>
</dbReference>
<comment type="similarity">
    <text evidence="1 4">Belongs to the GMC oxidoreductase family.</text>
</comment>
<dbReference type="InterPro" id="IPR036188">
    <property type="entry name" value="FAD/NAD-bd_sf"/>
</dbReference>
<dbReference type="GO" id="GO:0050660">
    <property type="term" value="F:flavin adenine dinucleotide binding"/>
    <property type="evidence" value="ECO:0007669"/>
    <property type="project" value="InterPro"/>
</dbReference>
<dbReference type="PANTHER" id="PTHR11552">
    <property type="entry name" value="GLUCOSE-METHANOL-CHOLINE GMC OXIDOREDUCTASE"/>
    <property type="match status" value="1"/>
</dbReference>
<evidence type="ECO:0000256" key="3">
    <source>
        <dbReference type="PIRSR" id="PIRSR000137-2"/>
    </source>
</evidence>
<dbReference type="InterPro" id="IPR000172">
    <property type="entry name" value="GMC_OxRdtase_N"/>
</dbReference>
<accession>A0A482XI84</accession>
<dbReference type="SUPFAM" id="SSF54373">
    <property type="entry name" value="FAD-linked reductases, C-terminal domain"/>
    <property type="match status" value="1"/>
</dbReference>
<keyword evidence="9" id="KW-1185">Reference proteome</keyword>
<dbReference type="PANTHER" id="PTHR11552:SF216">
    <property type="entry name" value="GLUCOSE-METHANOL-CHOLINE OXIDOREDUCTASE N-TERMINAL DOMAIN-CONTAINING PROTEIN"/>
    <property type="match status" value="1"/>
</dbReference>
<dbReference type="STRING" id="195883.A0A482XI84"/>
<dbReference type="SMR" id="A0A482XI84"/>
<dbReference type="SUPFAM" id="SSF51905">
    <property type="entry name" value="FAD/NAD(P)-binding domain"/>
    <property type="match status" value="1"/>
</dbReference>
<comment type="cofactor">
    <cofactor evidence="3">
        <name>FAD</name>
        <dbReference type="ChEBI" id="CHEBI:57692"/>
    </cofactor>
</comment>
<dbReference type="AlphaFoldDB" id="A0A482XI84"/>
<dbReference type="Pfam" id="PF00732">
    <property type="entry name" value="GMC_oxred_N"/>
    <property type="match status" value="1"/>
</dbReference>
<feature type="binding site" evidence="3">
    <location>
        <position position="273"/>
    </location>
    <ligand>
        <name>FAD</name>
        <dbReference type="ChEBI" id="CHEBI:57692"/>
    </ligand>
</feature>
<comment type="caution">
    <text evidence="8">The sequence shown here is derived from an EMBL/GenBank/DDBJ whole genome shotgun (WGS) entry which is preliminary data.</text>
</comment>
<dbReference type="OrthoDB" id="269227at2759"/>
<dbReference type="InterPro" id="IPR012132">
    <property type="entry name" value="GMC_OxRdtase"/>
</dbReference>